<comment type="subcellular location">
    <subcellularLocation>
        <location evidence="1 7">Cell membrane</location>
        <topology evidence="1 7">Multi-pass membrane protein</topology>
    </subcellularLocation>
</comment>
<dbReference type="CDD" id="cd06261">
    <property type="entry name" value="TM_PBP2"/>
    <property type="match status" value="1"/>
</dbReference>
<dbReference type="PROSITE" id="PS50928">
    <property type="entry name" value="ABC_TM1"/>
    <property type="match status" value="1"/>
</dbReference>
<comment type="similarity">
    <text evidence="7">Belongs to the binding-protein-dependent transport system permease family.</text>
</comment>
<evidence type="ECO:0000313" key="10">
    <source>
        <dbReference type="EMBL" id="SHL26014.1"/>
    </source>
</evidence>
<accession>A0A1M6Z6A5</accession>
<keyword evidence="3" id="KW-1003">Cell membrane</keyword>
<keyword evidence="11" id="KW-1185">Reference proteome</keyword>
<sequence length="319" mass="34999">MSVSAARPGHAPMGEVPATEAQPRRRRFGPRERHDFWVFLALAGPNILLILIFSYRPVLQNIQYSMLNWTLGSASATWVGIGNYVEFFTSPNTLDILRVTAIFTVATVGGSMVLGLIIALALNRPVRGVGLARAAVFAPYVLSGVGVGLVWLFIFDPAIGILGVILRAIGLPGPEWFRDPNLTLAMVIIVYVWKNMGYAAVIYLAGLQAIPRDLLEAAALDGASSWRTFWSVVWPLLSPITFFLLITSVLASLQAFDIIQIMTPLGNGTTTLIYEVYLQAFGQFNRAGYSATVAVVLFVLLVVLTIVQLRYVERRVHYA</sequence>
<keyword evidence="5 7" id="KW-1133">Transmembrane helix</keyword>
<dbReference type="GO" id="GO:0005886">
    <property type="term" value="C:plasma membrane"/>
    <property type="evidence" value="ECO:0007669"/>
    <property type="project" value="UniProtKB-SubCell"/>
</dbReference>
<feature type="transmembrane region" description="Helical" evidence="7">
    <location>
        <begin position="182"/>
        <end position="207"/>
    </location>
</feature>
<evidence type="ECO:0000259" key="9">
    <source>
        <dbReference type="PROSITE" id="PS50928"/>
    </source>
</evidence>
<proteinExistence type="inferred from homology"/>
<evidence type="ECO:0000256" key="2">
    <source>
        <dbReference type="ARBA" id="ARBA00022448"/>
    </source>
</evidence>
<feature type="transmembrane region" description="Helical" evidence="7">
    <location>
        <begin position="287"/>
        <end position="307"/>
    </location>
</feature>
<reference evidence="10 11" key="1">
    <citation type="submission" date="2016-11" db="EMBL/GenBank/DDBJ databases">
        <authorList>
            <person name="Jaros S."/>
            <person name="Januszkiewicz K."/>
            <person name="Wedrychowicz H."/>
        </authorList>
    </citation>
    <scope>NUCLEOTIDE SEQUENCE [LARGE SCALE GENOMIC DNA]</scope>
    <source>
        <strain evidence="10 11">DSM 43832</strain>
    </source>
</reference>
<name>A0A1M6Z6A5_PSETH</name>
<feature type="domain" description="ABC transmembrane type-1" evidence="9">
    <location>
        <begin position="97"/>
        <end position="308"/>
    </location>
</feature>
<gene>
    <name evidence="10" type="ORF">SAMN05443637_122114</name>
</gene>
<evidence type="ECO:0000256" key="1">
    <source>
        <dbReference type="ARBA" id="ARBA00004651"/>
    </source>
</evidence>
<feature type="transmembrane region" description="Helical" evidence="7">
    <location>
        <begin position="97"/>
        <end position="122"/>
    </location>
</feature>
<evidence type="ECO:0000256" key="4">
    <source>
        <dbReference type="ARBA" id="ARBA00022692"/>
    </source>
</evidence>
<evidence type="ECO:0000313" key="11">
    <source>
        <dbReference type="Proteomes" id="UP000184363"/>
    </source>
</evidence>
<dbReference type="AlphaFoldDB" id="A0A1M6Z6A5"/>
<evidence type="ECO:0000256" key="6">
    <source>
        <dbReference type="ARBA" id="ARBA00023136"/>
    </source>
</evidence>
<evidence type="ECO:0000256" key="8">
    <source>
        <dbReference type="SAM" id="MobiDB-lite"/>
    </source>
</evidence>
<dbReference type="Pfam" id="PF00528">
    <property type="entry name" value="BPD_transp_1"/>
    <property type="match status" value="1"/>
</dbReference>
<protein>
    <submittedName>
        <fullName evidence="10">Carbohydrate ABC transporter membrane protein 1, CUT1 family</fullName>
    </submittedName>
</protein>
<dbReference type="GO" id="GO:0055085">
    <property type="term" value="P:transmembrane transport"/>
    <property type="evidence" value="ECO:0007669"/>
    <property type="project" value="InterPro"/>
</dbReference>
<feature type="transmembrane region" description="Helical" evidence="7">
    <location>
        <begin position="228"/>
        <end position="253"/>
    </location>
</feature>
<dbReference type="InterPro" id="IPR035906">
    <property type="entry name" value="MetI-like_sf"/>
</dbReference>
<feature type="transmembrane region" description="Helical" evidence="7">
    <location>
        <begin position="67"/>
        <end position="85"/>
    </location>
</feature>
<keyword evidence="2 7" id="KW-0813">Transport</keyword>
<feature type="region of interest" description="Disordered" evidence="8">
    <location>
        <begin position="1"/>
        <end position="27"/>
    </location>
</feature>
<keyword evidence="4 7" id="KW-0812">Transmembrane</keyword>
<dbReference type="EMBL" id="FRAP01000022">
    <property type="protein sequence ID" value="SHL26014.1"/>
    <property type="molecule type" value="Genomic_DNA"/>
</dbReference>
<dbReference type="STRING" id="1848.SAMN05443637_122114"/>
<feature type="transmembrane region" description="Helical" evidence="7">
    <location>
        <begin position="134"/>
        <end position="154"/>
    </location>
</feature>
<dbReference type="Gene3D" id="1.10.3720.10">
    <property type="entry name" value="MetI-like"/>
    <property type="match status" value="1"/>
</dbReference>
<dbReference type="Proteomes" id="UP000184363">
    <property type="component" value="Unassembled WGS sequence"/>
</dbReference>
<evidence type="ECO:0000256" key="5">
    <source>
        <dbReference type="ARBA" id="ARBA00022989"/>
    </source>
</evidence>
<dbReference type="PANTHER" id="PTHR30193">
    <property type="entry name" value="ABC TRANSPORTER PERMEASE PROTEIN"/>
    <property type="match status" value="1"/>
</dbReference>
<feature type="transmembrane region" description="Helical" evidence="7">
    <location>
        <begin position="36"/>
        <end position="55"/>
    </location>
</feature>
<evidence type="ECO:0000256" key="7">
    <source>
        <dbReference type="RuleBase" id="RU363032"/>
    </source>
</evidence>
<dbReference type="PANTHER" id="PTHR30193:SF37">
    <property type="entry name" value="INNER MEMBRANE ABC TRANSPORTER PERMEASE PROTEIN YCJO"/>
    <property type="match status" value="1"/>
</dbReference>
<organism evidence="10 11">
    <name type="scientific">Pseudonocardia thermophila</name>
    <dbReference type="NCBI Taxonomy" id="1848"/>
    <lineage>
        <taxon>Bacteria</taxon>
        <taxon>Bacillati</taxon>
        <taxon>Actinomycetota</taxon>
        <taxon>Actinomycetes</taxon>
        <taxon>Pseudonocardiales</taxon>
        <taxon>Pseudonocardiaceae</taxon>
        <taxon>Pseudonocardia</taxon>
    </lineage>
</organism>
<keyword evidence="6 7" id="KW-0472">Membrane</keyword>
<dbReference type="InterPro" id="IPR051393">
    <property type="entry name" value="ABC_transporter_permease"/>
</dbReference>
<dbReference type="InterPro" id="IPR000515">
    <property type="entry name" value="MetI-like"/>
</dbReference>
<dbReference type="SUPFAM" id="SSF161098">
    <property type="entry name" value="MetI-like"/>
    <property type="match status" value="1"/>
</dbReference>
<evidence type="ECO:0000256" key="3">
    <source>
        <dbReference type="ARBA" id="ARBA00022475"/>
    </source>
</evidence>